<dbReference type="EMBL" id="WTPW01000740">
    <property type="protein sequence ID" value="KAF0484014.1"/>
    <property type="molecule type" value="Genomic_DNA"/>
</dbReference>
<evidence type="ECO:0000313" key="2">
    <source>
        <dbReference type="Proteomes" id="UP000439903"/>
    </source>
</evidence>
<protein>
    <submittedName>
        <fullName evidence="1">Uncharacterized protein</fullName>
    </submittedName>
</protein>
<comment type="caution">
    <text evidence="1">The sequence shown here is derived from an EMBL/GenBank/DDBJ whole genome shotgun (WGS) entry which is preliminary data.</text>
</comment>
<name>A0A8H4ADW7_GIGMA</name>
<accession>A0A8H4ADW7</accession>
<evidence type="ECO:0000313" key="1">
    <source>
        <dbReference type="EMBL" id="KAF0484014.1"/>
    </source>
</evidence>
<gene>
    <name evidence="1" type="ORF">F8M41_023117</name>
</gene>
<organism evidence="1 2">
    <name type="scientific">Gigaspora margarita</name>
    <dbReference type="NCBI Taxonomy" id="4874"/>
    <lineage>
        <taxon>Eukaryota</taxon>
        <taxon>Fungi</taxon>
        <taxon>Fungi incertae sedis</taxon>
        <taxon>Mucoromycota</taxon>
        <taxon>Glomeromycotina</taxon>
        <taxon>Glomeromycetes</taxon>
        <taxon>Diversisporales</taxon>
        <taxon>Gigasporaceae</taxon>
        <taxon>Gigaspora</taxon>
    </lineage>
</organism>
<proteinExistence type="predicted"/>
<keyword evidence="2" id="KW-1185">Reference proteome</keyword>
<sequence length="235" mass="27634">MFAKSFDKYYFHTECIEDLNSLNIDLNDLKLFVNGLFHNLQEDINSNMFPNILKFDNFILKIHIEKLNPQCNRRTNDNLQLFKKECKKNKFNCLLVLMDGDDETLNYLQMLVQNINRNHKLKLTYPISHIHSNRIIHQNLVIIIFRNHVFFIPQNCIEVADLGYTPLDHSQEISHVNSQCLNFKNYNVIKKLDICGIFLYEISLSKQLEHITKTKGFHFLISNAIKELSNESSGN</sequence>
<reference evidence="1 2" key="1">
    <citation type="journal article" date="2019" name="Environ. Microbiol.">
        <title>At the nexus of three kingdoms: the genome of the mycorrhizal fungus Gigaspora margarita provides insights into plant, endobacterial and fungal interactions.</title>
        <authorList>
            <person name="Venice F."/>
            <person name="Ghignone S."/>
            <person name="Salvioli di Fossalunga A."/>
            <person name="Amselem J."/>
            <person name="Novero M."/>
            <person name="Xianan X."/>
            <person name="Sedzielewska Toro K."/>
            <person name="Morin E."/>
            <person name="Lipzen A."/>
            <person name="Grigoriev I.V."/>
            <person name="Henrissat B."/>
            <person name="Martin F.M."/>
            <person name="Bonfante P."/>
        </authorList>
    </citation>
    <scope>NUCLEOTIDE SEQUENCE [LARGE SCALE GENOMIC DNA]</scope>
    <source>
        <strain evidence="1 2">BEG34</strain>
    </source>
</reference>
<dbReference type="Proteomes" id="UP000439903">
    <property type="component" value="Unassembled WGS sequence"/>
</dbReference>
<dbReference type="AlphaFoldDB" id="A0A8H4ADW7"/>